<keyword evidence="1" id="KW-0472">Membrane</keyword>
<sequence length="120" mass="14013">MKSGELALACILAGIWDMGNMGTFLFQMFLLWRTCCMRLKLDLTKQGRQVLLFNIGNARSDMTVEERIGAADRRKKEEGRWTGTICLKRINWRRLCNSMKWPLPTWGTILVMFQLVWEVP</sequence>
<feature type="transmembrane region" description="Helical" evidence="1">
    <location>
        <begin position="6"/>
        <end position="32"/>
    </location>
</feature>
<protein>
    <submittedName>
        <fullName evidence="2">Uncharacterized protein</fullName>
    </submittedName>
</protein>
<organism evidence="2 3">
    <name type="scientific">Brassica rapa subsp. trilocularis</name>
    <dbReference type="NCBI Taxonomy" id="1813537"/>
    <lineage>
        <taxon>Eukaryota</taxon>
        <taxon>Viridiplantae</taxon>
        <taxon>Streptophyta</taxon>
        <taxon>Embryophyta</taxon>
        <taxon>Tracheophyta</taxon>
        <taxon>Spermatophyta</taxon>
        <taxon>Magnoliopsida</taxon>
        <taxon>eudicotyledons</taxon>
        <taxon>Gunneridae</taxon>
        <taxon>Pentapetalae</taxon>
        <taxon>rosids</taxon>
        <taxon>malvids</taxon>
        <taxon>Brassicales</taxon>
        <taxon>Brassicaceae</taxon>
        <taxon>Brassiceae</taxon>
        <taxon>Brassica</taxon>
    </lineage>
</organism>
<dbReference type="EMBL" id="JADBGQ010000003">
    <property type="protein sequence ID" value="KAG5404938.1"/>
    <property type="molecule type" value="Genomic_DNA"/>
</dbReference>
<keyword evidence="3" id="KW-1185">Reference proteome</keyword>
<reference evidence="2 3" key="1">
    <citation type="submission" date="2021-03" db="EMBL/GenBank/DDBJ databases">
        <authorList>
            <person name="King G.J."/>
            <person name="Bancroft I."/>
            <person name="Baten A."/>
            <person name="Bloomfield J."/>
            <person name="Borpatragohain P."/>
            <person name="He Z."/>
            <person name="Irish N."/>
            <person name="Irwin J."/>
            <person name="Liu K."/>
            <person name="Mauleon R.P."/>
            <person name="Moore J."/>
            <person name="Morris R."/>
            <person name="Ostergaard L."/>
            <person name="Wang B."/>
            <person name="Wells R."/>
        </authorList>
    </citation>
    <scope>NUCLEOTIDE SEQUENCE [LARGE SCALE GENOMIC DNA]</scope>
    <source>
        <strain evidence="2">R-o-18</strain>
        <tissue evidence="2">Leaf</tissue>
    </source>
</reference>
<comment type="caution">
    <text evidence="2">The sequence shown here is derived from an EMBL/GenBank/DDBJ whole genome shotgun (WGS) entry which is preliminary data.</text>
</comment>
<keyword evidence="1" id="KW-1133">Transmembrane helix</keyword>
<proteinExistence type="predicted"/>
<evidence type="ECO:0000313" key="2">
    <source>
        <dbReference type="EMBL" id="KAG5404938.1"/>
    </source>
</evidence>
<keyword evidence="1" id="KW-0812">Transmembrane</keyword>
<evidence type="ECO:0000313" key="3">
    <source>
        <dbReference type="Proteomes" id="UP000823674"/>
    </source>
</evidence>
<dbReference type="Proteomes" id="UP000823674">
    <property type="component" value="Chromosome A03"/>
</dbReference>
<name>A0ABQ7N2V6_BRACM</name>
<accession>A0ABQ7N2V6</accession>
<gene>
    <name evidence="2" type="primary">A03p029040.1_BraROA</name>
    <name evidence="2" type="ORF">IGI04_011057</name>
</gene>
<evidence type="ECO:0000256" key="1">
    <source>
        <dbReference type="SAM" id="Phobius"/>
    </source>
</evidence>